<dbReference type="OrthoDB" id="9975363at2"/>
<proteinExistence type="predicted"/>
<dbReference type="AlphaFoldDB" id="A0A6N7TVV8"/>
<gene>
    <name evidence="1" type="ORF">GKC41_00665</name>
</gene>
<sequence length="92" mass="10973">MSDHVMTYHRLSCDWPGCEETAQNDLYDGNSTYEEAVRQWAYLPDEQYNDFSDKEFMHDPATGRDYCADHWHYDYGKKWPHRVPGPDPEKQP</sequence>
<dbReference type="EMBL" id="WKKW01000001">
    <property type="protein sequence ID" value="MSD90188.1"/>
    <property type="molecule type" value="Genomic_DNA"/>
</dbReference>
<protein>
    <submittedName>
        <fullName evidence="1">Uncharacterized protein</fullName>
    </submittedName>
</protein>
<dbReference type="Proteomes" id="UP000436357">
    <property type="component" value="Unassembled WGS sequence"/>
</dbReference>
<evidence type="ECO:0000313" key="1">
    <source>
        <dbReference type="EMBL" id="MSD90188.1"/>
    </source>
</evidence>
<dbReference type="RefSeq" id="WP_154312493.1">
    <property type="nucleotide sequence ID" value="NZ_WKKW01000001.1"/>
</dbReference>
<reference evidence="1 2" key="1">
    <citation type="submission" date="2019-11" db="EMBL/GenBank/DDBJ databases">
        <title>Draft Genome Sequence of Plant Growth-Promoting Rhizosphere-Associated Bacteria.</title>
        <authorList>
            <person name="Vasilyev I.Y."/>
            <person name="Radchenko V."/>
            <person name="Ilnitskaya E.V."/>
        </authorList>
    </citation>
    <scope>NUCLEOTIDE SEQUENCE [LARGE SCALE GENOMIC DNA]</scope>
    <source>
        <strain evidence="1 2">VRA_9sq_n</strain>
    </source>
</reference>
<name>A0A6N7TVV8_9BIFI</name>
<organism evidence="1 2">
    <name type="scientific">Bifidobacterium asteroides</name>
    <dbReference type="NCBI Taxonomy" id="1684"/>
    <lineage>
        <taxon>Bacteria</taxon>
        <taxon>Bacillati</taxon>
        <taxon>Actinomycetota</taxon>
        <taxon>Actinomycetes</taxon>
        <taxon>Bifidobacteriales</taxon>
        <taxon>Bifidobacteriaceae</taxon>
        <taxon>Bifidobacterium</taxon>
    </lineage>
</organism>
<accession>A0A6N7TVV8</accession>
<evidence type="ECO:0000313" key="2">
    <source>
        <dbReference type="Proteomes" id="UP000436357"/>
    </source>
</evidence>
<comment type="caution">
    <text evidence="1">The sequence shown here is derived from an EMBL/GenBank/DDBJ whole genome shotgun (WGS) entry which is preliminary data.</text>
</comment>